<keyword evidence="2" id="KW-1185">Reference proteome</keyword>
<organism evidence="1 2">
    <name type="scientific">Salmonella phage BSPM4</name>
    <dbReference type="NCBI Taxonomy" id="1958913"/>
    <lineage>
        <taxon>Viruses</taxon>
        <taxon>Duplodnaviria</taxon>
        <taxon>Heunggongvirae</taxon>
        <taxon>Uroviricota</taxon>
        <taxon>Caudoviricetes</taxon>
        <taxon>Casjensviridae</taxon>
        <taxon>Chivirus</taxon>
        <taxon>Chivirus BSPM4</taxon>
    </lineage>
</organism>
<accession>A0A2P0P8V7</accession>
<evidence type="ECO:0000313" key="2">
    <source>
        <dbReference type="Proteomes" id="UP000241354"/>
    </source>
</evidence>
<dbReference type="Proteomes" id="UP000241354">
    <property type="component" value="Segment"/>
</dbReference>
<sequence length="93" mass="10391">MRFPKWALNDDRMKVKFLMTQAALEIDPNARMADLAKAAKVSYSTLLWATQNNVSSAVAEKVCSAVPLTGIRPHWLTNPSWIKTDSETGEILE</sequence>
<dbReference type="EMBL" id="KY620117">
    <property type="protein sequence ID" value="AQY55179.1"/>
    <property type="molecule type" value="Genomic_DNA"/>
</dbReference>
<evidence type="ECO:0000313" key="1">
    <source>
        <dbReference type="EMBL" id="AQY55179.1"/>
    </source>
</evidence>
<proteinExistence type="predicted"/>
<protein>
    <submittedName>
        <fullName evidence="1">Uncharacterized protein</fullName>
    </submittedName>
</protein>
<gene>
    <name evidence="1" type="ORF">BSPM4_0003</name>
</gene>
<name>A0A2P0P8V7_9CAUD</name>
<reference evidence="1 2" key="1">
    <citation type="submission" date="2017-02" db="EMBL/GenBank/DDBJ databases">
        <title>Complete Genome Sequence of Salmonella typhimurium Baceriophage BSPM4.</title>
        <authorList>
            <person name="Bai J."/>
            <person name="Ryu S."/>
        </authorList>
    </citation>
    <scope>NUCLEOTIDE SEQUENCE [LARGE SCALE GENOMIC DNA]</scope>
</reference>